<feature type="domain" description="Thioredoxin" evidence="2">
    <location>
        <begin position="20"/>
        <end position="159"/>
    </location>
</feature>
<organism evidence="3 4">
    <name type="scientific">Hydrobacter penzbergensis</name>
    <dbReference type="NCBI Taxonomy" id="1235997"/>
    <lineage>
        <taxon>Bacteria</taxon>
        <taxon>Pseudomonadati</taxon>
        <taxon>Bacteroidota</taxon>
        <taxon>Chitinophagia</taxon>
        <taxon>Chitinophagales</taxon>
        <taxon>Chitinophagaceae</taxon>
        <taxon>Hydrobacter</taxon>
    </lineage>
</organism>
<reference evidence="3 4" key="1">
    <citation type="submission" date="2016-10" db="EMBL/GenBank/DDBJ databases">
        <authorList>
            <person name="Varghese N."/>
            <person name="Submissions S."/>
        </authorList>
    </citation>
    <scope>NUCLEOTIDE SEQUENCE [LARGE SCALE GENOMIC DNA]</scope>
    <source>
        <strain evidence="3 4">DSM 25353</strain>
    </source>
</reference>
<keyword evidence="4" id="KW-1185">Reference proteome</keyword>
<dbReference type="Gene3D" id="3.40.30.10">
    <property type="entry name" value="Glutaredoxin"/>
    <property type="match status" value="1"/>
</dbReference>
<comment type="caution">
    <text evidence="3">The sequence shown here is derived from an EMBL/GenBank/DDBJ whole genome shotgun (WGS) entry which is preliminary data.</text>
</comment>
<accession>A0A8X8LDM9</accession>
<dbReference type="InterPro" id="IPR036249">
    <property type="entry name" value="Thioredoxin-like_sf"/>
</dbReference>
<name>A0A8X8LDM9_9BACT</name>
<evidence type="ECO:0000313" key="3">
    <source>
        <dbReference type="EMBL" id="SDW19485.1"/>
    </source>
</evidence>
<dbReference type="GO" id="GO:0016209">
    <property type="term" value="F:antioxidant activity"/>
    <property type="evidence" value="ECO:0007669"/>
    <property type="project" value="InterPro"/>
</dbReference>
<evidence type="ECO:0000256" key="1">
    <source>
        <dbReference type="SAM" id="SignalP"/>
    </source>
</evidence>
<proteinExistence type="predicted"/>
<dbReference type="Proteomes" id="UP000198711">
    <property type="component" value="Unassembled WGS sequence"/>
</dbReference>
<dbReference type="AlphaFoldDB" id="A0A8X8LDM9"/>
<protein>
    <submittedName>
        <fullName evidence="3">Thioredoxin-related protein</fullName>
    </submittedName>
</protein>
<evidence type="ECO:0000259" key="2">
    <source>
        <dbReference type="PROSITE" id="PS51352"/>
    </source>
</evidence>
<dbReference type="InterPro" id="IPR000866">
    <property type="entry name" value="AhpC/TSA"/>
</dbReference>
<feature type="chain" id="PRO_5036504552" evidence="1">
    <location>
        <begin position="22"/>
        <end position="159"/>
    </location>
</feature>
<dbReference type="InterPro" id="IPR013766">
    <property type="entry name" value="Thioredoxin_domain"/>
</dbReference>
<gene>
    <name evidence="3" type="ORF">SAMN05444410_101481</name>
</gene>
<dbReference type="Pfam" id="PF00578">
    <property type="entry name" value="AhpC-TSA"/>
    <property type="match status" value="1"/>
</dbReference>
<dbReference type="RefSeq" id="WP_092721614.1">
    <property type="nucleotide sequence ID" value="NZ_FNNO01000001.1"/>
</dbReference>
<dbReference type="EMBL" id="FNNO01000001">
    <property type="protein sequence ID" value="SDW19485.1"/>
    <property type="molecule type" value="Genomic_DNA"/>
</dbReference>
<evidence type="ECO:0000313" key="4">
    <source>
        <dbReference type="Proteomes" id="UP000198711"/>
    </source>
</evidence>
<sequence>MKKYLTLLLAMFLSGAGLVCAQSGKLPPFKIVKSDAKLYRATELPMGKPILLIYFSPDCDHCKVMMDAFFKRVHDFDKASVVMITYFPLAAVNQFVKEHKIYKYPNIITGTEGNSFFLRNYYKMTGVPFAALYDKNGNLISSYMQHVPLTELADQLHKL</sequence>
<keyword evidence="1" id="KW-0732">Signal</keyword>
<dbReference type="GO" id="GO:0016491">
    <property type="term" value="F:oxidoreductase activity"/>
    <property type="evidence" value="ECO:0007669"/>
    <property type="project" value="InterPro"/>
</dbReference>
<dbReference type="SUPFAM" id="SSF52833">
    <property type="entry name" value="Thioredoxin-like"/>
    <property type="match status" value="1"/>
</dbReference>
<feature type="signal peptide" evidence="1">
    <location>
        <begin position="1"/>
        <end position="21"/>
    </location>
</feature>
<dbReference type="PROSITE" id="PS51352">
    <property type="entry name" value="THIOREDOXIN_2"/>
    <property type="match status" value="1"/>
</dbReference>